<proteinExistence type="predicted"/>
<protein>
    <submittedName>
        <fullName evidence="2">Uncharacterized protein</fullName>
    </submittedName>
</protein>
<evidence type="ECO:0000313" key="3">
    <source>
        <dbReference type="Proteomes" id="UP000008493"/>
    </source>
</evidence>
<accession>K5X6R3</accession>
<dbReference type="EMBL" id="JH971391">
    <property type="protein sequence ID" value="EKM78908.1"/>
    <property type="molecule type" value="Genomic_DNA"/>
</dbReference>
<dbReference type="InParanoid" id="K5X6R3"/>
<evidence type="ECO:0000313" key="2">
    <source>
        <dbReference type="EMBL" id="EKM78908.1"/>
    </source>
</evidence>
<evidence type="ECO:0000256" key="1">
    <source>
        <dbReference type="SAM" id="MobiDB-lite"/>
    </source>
</evidence>
<dbReference type="HOGENOM" id="CLU_2084150_0_0_1"/>
<name>K5X6R3_AGABU</name>
<sequence>MAAVTRTQLCDLCHLKPKFGDHQHCSATSCARKAAALCNNSATNYNYQHAGASAGSCPACLPVATNPQQQRAGGGPARLPVATNPQQQQQRAGGGPARLPVATNPQQHVVGAQLACQ</sequence>
<dbReference type="AlphaFoldDB" id="K5X6R3"/>
<dbReference type="RefSeq" id="XP_007330678.1">
    <property type="nucleotide sequence ID" value="XM_007330616.1"/>
</dbReference>
<organism evidence="2 3">
    <name type="scientific">Agaricus bisporus var. burnettii (strain JB137-S8 / ATCC MYA-4627 / FGSC 10392)</name>
    <name type="common">White button mushroom</name>
    <dbReference type="NCBI Taxonomy" id="597362"/>
    <lineage>
        <taxon>Eukaryota</taxon>
        <taxon>Fungi</taxon>
        <taxon>Dikarya</taxon>
        <taxon>Basidiomycota</taxon>
        <taxon>Agaricomycotina</taxon>
        <taxon>Agaricomycetes</taxon>
        <taxon>Agaricomycetidae</taxon>
        <taxon>Agaricales</taxon>
        <taxon>Agaricineae</taxon>
        <taxon>Agaricaceae</taxon>
        <taxon>Agaricus</taxon>
    </lineage>
</organism>
<dbReference type="Proteomes" id="UP000008493">
    <property type="component" value="Unassembled WGS sequence"/>
</dbReference>
<feature type="region of interest" description="Disordered" evidence="1">
    <location>
        <begin position="66"/>
        <end position="104"/>
    </location>
</feature>
<keyword evidence="3" id="KW-1185">Reference proteome</keyword>
<dbReference type="OrthoDB" id="3171385at2759"/>
<gene>
    <name evidence="2" type="ORF">AGABI1DRAFT_129180</name>
</gene>
<dbReference type="GeneID" id="18826944"/>
<reference evidence="3" key="1">
    <citation type="journal article" date="2012" name="Proc. Natl. Acad. Sci. U.S.A.">
        <title>Genome sequence of the button mushroom Agaricus bisporus reveals mechanisms governing adaptation to a humic-rich ecological niche.</title>
        <authorList>
            <person name="Morin E."/>
            <person name="Kohler A."/>
            <person name="Baker A.R."/>
            <person name="Foulongne-Oriol M."/>
            <person name="Lombard V."/>
            <person name="Nagy L.G."/>
            <person name="Ohm R.A."/>
            <person name="Patyshakuliyeva A."/>
            <person name="Brun A."/>
            <person name="Aerts A.L."/>
            <person name="Bailey A.M."/>
            <person name="Billette C."/>
            <person name="Coutinho P.M."/>
            <person name="Deakin G."/>
            <person name="Doddapaneni H."/>
            <person name="Floudas D."/>
            <person name="Grimwood J."/>
            <person name="Hilden K."/>
            <person name="Kuees U."/>
            <person name="LaButti K.M."/>
            <person name="Lapidus A."/>
            <person name="Lindquist E.A."/>
            <person name="Lucas S.M."/>
            <person name="Murat C."/>
            <person name="Riley R.W."/>
            <person name="Salamov A.A."/>
            <person name="Schmutz J."/>
            <person name="Subramanian V."/>
            <person name="Woesten H.A.B."/>
            <person name="Xu J."/>
            <person name="Eastwood D.C."/>
            <person name="Foster G.D."/>
            <person name="Sonnenberg A.S."/>
            <person name="Cullen D."/>
            <person name="de Vries R.P."/>
            <person name="Lundell T."/>
            <person name="Hibbett D.S."/>
            <person name="Henrissat B."/>
            <person name="Burton K.S."/>
            <person name="Kerrigan R.W."/>
            <person name="Challen M.P."/>
            <person name="Grigoriev I.V."/>
            <person name="Martin F."/>
        </authorList>
    </citation>
    <scope>NUCLEOTIDE SEQUENCE [LARGE SCALE GENOMIC DNA]</scope>
    <source>
        <strain evidence="3">JB137-S8 / ATCC MYA-4627 / FGSC 10392</strain>
    </source>
</reference>
<dbReference type="KEGG" id="abp:AGABI1DRAFT129180"/>